<sequence length="27" mass="3111">EGKGRYINQEQVKIIHGENNEDKLLGE</sequence>
<comment type="caution">
    <text evidence="1">The sequence shown here is derived from an EMBL/GenBank/DDBJ whole genome shotgun (WGS) entry which is preliminary data.</text>
</comment>
<accession>A0A0G0Q7Q0</accession>
<name>A0A0G0Q7Q0_9BACT</name>
<gene>
    <name evidence="1" type="ORF">UT63_C0018G0001</name>
</gene>
<dbReference type="EMBL" id="LBXN01000018">
    <property type="protein sequence ID" value="KKR33361.1"/>
    <property type="molecule type" value="Genomic_DNA"/>
</dbReference>
<dbReference type="AlphaFoldDB" id="A0A0G0Q7Q0"/>
<feature type="non-terminal residue" evidence="1">
    <location>
        <position position="1"/>
    </location>
</feature>
<proteinExistence type="predicted"/>
<evidence type="ECO:0000313" key="2">
    <source>
        <dbReference type="Proteomes" id="UP000034539"/>
    </source>
</evidence>
<reference evidence="1 2" key="1">
    <citation type="journal article" date="2015" name="Nature">
        <title>rRNA introns, odd ribosomes, and small enigmatic genomes across a large radiation of phyla.</title>
        <authorList>
            <person name="Brown C.T."/>
            <person name="Hug L.A."/>
            <person name="Thomas B.C."/>
            <person name="Sharon I."/>
            <person name="Castelle C.J."/>
            <person name="Singh A."/>
            <person name="Wilkins M.J."/>
            <person name="Williams K.H."/>
            <person name="Banfield J.F."/>
        </authorList>
    </citation>
    <scope>NUCLEOTIDE SEQUENCE [LARGE SCALE GENOMIC DNA]</scope>
</reference>
<protein>
    <submittedName>
        <fullName evidence="1">Uncharacterized protein</fullName>
    </submittedName>
</protein>
<organism evidence="1 2">
    <name type="scientific">Candidatus Gottesmanbacteria bacterium GW2011_GWC2_39_8</name>
    <dbReference type="NCBI Taxonomy" id="1618450"/>
    <lineage>
        <taxon>Bacteria</taxon>
        <taxon>Candidatus Gottesmaniibacteriota</taxon>
    </lineage>
</organism>
<dbReference type="Proteomes" id="UP000034539">
    <property type="component" value="Unassembled WGS sequence"/>
</dbReference>
<evidence type="ECO:0000313" key="1">
    <source>
        <dbReference type="EMBL" id="KKR33361.1"/>
    </source>
</evidence>